<feature type="domain" description="DUF7587" evidence="1">
    <location>
        <begin position="240"/>
        <end position="395"/>
    </location>
</feature>
<dbReference type="OrthoDB" id="4152607at2759"/>
<accession>A0A9P9AII7</accession>
<organism evidence="2 3">
    <name type="scientific">Thelonectria olida</name>
    <dbReference type="NCBI Taxonomy" id="1576542"/>
    <lineage>
        <taxon>Eukaryota</taxon>
        <taxon>Fungi</taxon>
        <taxon>Dikarya</taxon>
        <taxon>Ascomycota</taxon>
        <taxon>Pezizomycotina</taxon>
        <taxon>Sordariomycetes</taxon>
        <taxon>Hypocreomycetidae</taxon>
        <taxon>Hypocreales</taxon>
        <taxon>Nectriaceae</taxon>
        <taxon>Thelonectria</taxon>
    </lineage>
</organism>
<evidence type="ECO:0000313" key="3">
    <source>
        <dbReference type="Proteomes" id="UP000777438"/>
    </source>
</evidence>
<dbReference type="EMBL" id="JAGPYM010000039">
    <property type="protein sequence ID" value="KAH6874407.1"/>
    <property type="molecule type" value="Genomic_DNA"/>
</dbReference>
<dbReference type="AlphaFoldDB" id="A0A9P9AII7"/>
<reference evidence="2 3" key="1">
    <citation type="journal article" date="2021" name="Nat. Commun.">
        <title>Genetic determinants of endophytism in the Arabidopsis root mycobiome.</title>
        <authorList>
            <person name="Mesny F."/>
            <person name="Miyauchi S."/>
            <person name="Thiergart T."/>
            <person name="Pickel B."/>
            <person name="Atanasova L."/>
            <person name="Karlsson M."/>
            <person name="Huettel B."/>
            <person name="Barry K.W."/>
            <person name="Haridas S."/>
            <person name="Chen C."/>
            <person name="Bauer D."/>
            <person name="Andreopoulos W."/>
            <person name="Pangilinan J."/>
            <person name="LaButti K."/>
            <person name="Riley R."/>
            <person name="Lipzen A."/>
            <person name="Clum A."/>
            <person name="Drula E."/>
            <person name="Henrissat B."/>
            <person name="Kohler A."/>
            <person name="Grigoriev I.V."/>
            <person name="Martin F.M."/>
            <person name="Hacquard S."/>
        </authorList>
    </citation>
    <scope>NUCLEOTIDE SEQUENCE [LARGE SCALE GENOMIC DNA]</scope>
    <source>
        <strain evidence="2 3">MPI-CAGE-CH-0241</strain>
    </source>
</reference>
<sequence>MAGYADVANFIEAFGVGDGAQISRQKSPVVLDLERKTNNLLQTSMTAVLVLSQQHKSRTNVSEIERRRIKLCEHVVDTLVDALVDAVYIIGLPDPVETPVGGLVSFFDKQMRAIAHDILINSNHPACILWKIAEKFYMEALSTSVRLHANNCFSSREAECRKLLSDQAMYEHMICLRDDKDYLEACRKKRDLYEAAKKRKSDSWISIWFGALNNCPGGPTLFCPPARPVAGPLRRPSQNIPQYLFRVFDSKSWGQNDDTIVGSRMSHWESPELQNINLLSLRPHVASKMLYNHLTWRCGDIGSDNLVSWTCSLMFAIQYAIWRAHRYRRSPADVHICVIDTTEFPPGQFARDMWLLHAYYDAATLSREQERFFQFRLNSDYDNGEYLSQGTVNHAGRSCTFSLHGLIQAGLYSLYPEFADEQAKTQWPNRVRDLRLDWSVEQSTSAQDIKYAFKIATKCFGSLPSFDVIDMMFLLLSFKNRKLQPTVKFEFLREIQVYEPIEVNRERKLTTAMSQPNVRDWMLIPDNLWRLDYLWHMELVYCVDW</sequence>
<evidence type="ECO:0000313" key="2">
    <source>
        <dbReference type="EMBL" id="KAH6874407.1"/>
    </source>
</evidence>
<dbReference type="InterPro" id="IPR056009">
    <property type="entry name" value="DUF7587"/>
</dbReference>
<keyword evidence="3" id="KW-1185">Reference proteome</keyword>
<proteinExistence type="predicted"/>
<evidence type="ECO:0000259" key="1">
    <source>
        <dbReference type="Pfam" id="PF24494"/>
    </source>
</evidence>
<gene>
    <name evidence="2" type="ORF">B0T10DRAFT_586371</name>
</gene>
<protein>
    <recommendedName>
        <fullName evidence="1">DUF7587 domain-containing protein</fullName>
    </recommendedName>
</protein>
<comment type="caution">
    <text evidence="2">The sequence shown here is derived from an EMBL/GenBank/DDBJ whole genome shotgun (WGS) entry which is preliminary data.</text>
</comment>
<dbReference type="Pfam" id="PF24494">
    <property type="entry name" value="DUF7587"/>
    <property type="match status" value="1"/>
</dbReference>
<name>A0A9P9AII7_9HYPO</name>
<dbReference type="Proteomes" id="UP000777438">
    <property type="component" value="Unassembled WGS sequence"/>
</dbReference>